<dbReference type="SMART" id="SM00717">
    <property type="entry name" value="SANT"/>
    <property type="match status" value="1"/>
</dbReference>
<name>A0A2Z7ABG5_9LAMI</name>
<dbReference type="InterPro" id="IPR009057">
    <property type="entry name" value="Homeodomain-like_sf"/>
</dbReference>
<dbReference type="AlphaFoldDB" id="A0A2Z7ABG5"/>
<dbReference type="PROSITE" id="PS50090">
    <property type="entry name" value="MYB_LIKE"/>
    <property type="match status" value="1"/>
</dbReference>
<dbReference type="PROSITE" id="PS51293">
    <property type="entry name" value="SANT"/>
    <property type="match status" value="1"/>
</dbReference>
<evidence type="ECO:0000259" key="6">
    <source>
        <dbReference type="PROSITE" id="PS50090"/>
    </source>
</evidence>
<accession>A0A2Z7ABG5</accession>
<dbReference type="Proteomes" id="UP000250235">
    <property type="component" value="Unassembled WGS sequence"/>
</dbReference>
<evidence type="ECO:0000256" key="3">
    <source>
        <dbReference type="ARBA" id="ARBA00023015"/>
    </source>
</evidence>
<dbReference type="FunFam" id="1.10.10.60:FF:000154">
    <property type="entry name" value="Transcription factor SRM1"/>
    <property type="match status" value="1"/>
</dbReference>
<evidence type="ECO:0000256" key="5">
    <source>
        <dbReference type="ARBA" id="ARBA00023242"/>
    </source>
</evidence>
<dbReference type="Gene3D" id="1.10.10.60">
    <property type="entry name" value="Homeodomain-like"/>
    <property type="match status" value="1"/>
</dbReference>
<dbReference type="InterPro" id="IPR001005">
    <property type="entry name" value="SANT/Myb"/>
</dbReference>
<dbReference type="InterPro" id="IPR044636">
    <property type="entry name" value="RADIALIS-like"/>
</dbReference>
<dbReference type="EMBL" id="KV017465">
    <property type="protein sequence ID" value="KZV18367.1"/>
    <property type="molecule type" value="Genomic_DNA"/>
</dbReference>
<evidence type="ECO:0000313" key="8">
    <source>
        <dbReference type="EMBL" id="KZV18367.1"/>
    </source>
</evidence>
<evidence type="ECO:0000256" key="1">
    <source>
        <dbReference type="ARBA" id="ARBA00004123"/>
    </source>
</evidence>
<feature type="domain" description="SANT" evidence="7">
    <location>
        <begin position="2"/>
        <end position="57"/>
    </location>
</feature>
<evidence type="ECO:0000256" key="2">
    <source>
        <dbReference type="ARBA" id="ARBA00022473"/>
    </source>
</evidence>
<feature type="domain" description="Myb-like" evidence="6">
    <location>
        <begin position="1"/>
        <end position="53"/>
    </location>
</feature>
<keyword evidence="3" id="KW-0805">Transcription regulation</keyword>
<evidence type="ECO:0000256" key="4">
    <source>
        <dbReference type="ARBA" id="ARBA00023163"/>
    </source>
</evidence>
<keyword evidence="5" id="KW-0539">Nucleus</keyword>
<keyword evidence="9" id="KW-1185">Reference proteome</keyword>
<dbReference type="SUPFAM" id="SSF46689">
    <property type="entry name" value="Homeodomain-like"/>
    <property type="match status" value="1"/>
</dbReference>
<dbReference type="GO" id="GO:0048262">
    <property type="term" value="P:determination of dorsal/ventral asymmetry"/>
    <property type="evidence" value="ECO:0007669"/>
    <property type="project" value="UniProtKB-ARBA"/>
</dbReference>
<comment type="subcellular location">
    <subcellularLocation>
        <location evidence="1">Nucleus</location>
    </subcellularLocation>
</comment>
<dbReference type="PANTHER" id="PTHR43952">
    <property type="entry name" value="MYB FAMILY TRANSCRIPTION FACTOR-RELATED"/>
    <property type="match status" value="1"/>
</dbReference>
<dbReference type="GO" id="GO:0003700">
    <property type="term" value="F:DNA-binding transcription factor activity"/>
    <property type="evidence" value="ECO:0007669"/>
    <property type="project" value="InterPro"/>
</dbReference>
<evidence type="ECO:0000313" key="9">
    <source>
        <dbReference type="Proteomes" id="UP000250235"/>
    </source>
</evidence>
<dbReference type="CDD" id="cd00167">
    <property type="entry name" value="SANT"/>
    <property type="match status" value="1"/>
</dbReference>
<dbReference type="GO" id="GO:0009908">
    <property type="term" value="P:flower development"/>
    <property type="evidence" value="ECO:0007669"/>
    <property type="project" value="UniProtKB-ARBA"/>
</dbReference>
<reference evidence="8 9" key="1">
    <citation type="journal article" date="2015" name="Proc. Natl. Acad. Sci. U.S.A.">
        <title>The resurrection genome of Boea hygrometrica: A blueprint for survival of dehydration.</title>
        <authorList>
            <person name="Xiao L."/>
            <person name="Yang G."/>
            <person name="Zhang L."/>
            <person name="Yang X."/>
            <person name="Zhao S."/>
            <person name="Ji Z."/>
            <person name="Zhou Q."/>
            <person name="Hu M."/>
            <person name="Wang Y."/>
            <person name="Chen M."/>
            <person name="Xu Y."/>
            <person name="Jin H."/>
            <person name="Xiao X."/>
            <person name="Hu G."/>
            <person name="Bao F."/>
            <person name="Hu Y."/>
            <person name="Wan P."/>
            <person name="Li L."/>
            <person name="Deng X."/>
            <person name="Kuang T."/>
            <person name="Xiang C."/>
            <person name="Zhu J.K."/>
            <person name="Oliver M.J."/>
            <person name="He Y."/>
        </authorList>
    </citation>
    <scope>NUCLEOTIDE SEQUENCE [LARGE SCALE GENOMIC DNA]</scope>
    <source>
        <strain evidence="9">cv. XS01</strain>
    </source>
</reference>
<keyword evidence="4" id="KW-0804">Transcription</keyword>
<sequence length="88" mass="10362">MASNSSWTDKENKRFEDALADFDKNSPDRWNRLARAVGGKTVEEVKSHYRKLVEDLDHIETGKVPLPNYKGYKTMNDQEQRLKYMKLQ</sequence>
<dbReference type="Pfam" id="PF00249">
    <property type="entry name" value="Myb_DNA-binding"/>
    <property type="match status" value="1"/>
</dbReference>
<dbReference type="InterPro" id="IPR017884">
    <property type="entry name" value="SANT_dom"/>
</dbReference>
<organism evidence="8 9">
    <name type="scientific">Dorcoceras hygrometricum</name>
    <dbReference type="NCBI Taxonomy" id="472368"/>
    <lineage>
        <taxon>Eukaryota</taxon>
        <taxon>Viridiplantae</taxon>
        <taxon>Streptophyta</taxon>
        <taxon>Embryophyta</taxon>
        <taxon>Tracheophyta</taxon>
        <taxon>Spermatophyta</taxon>
        <taxon>Magnoliopsida</taxon>
        <taxon>eudicotyledons</taxon>
        <taxon>Gunneridae</taxon>
        <taxon>Pentapetalae</taxon>
        <taxon>asterids</taxon>
        <taxon>lamiids</taxon>
        <taxon>Lamiales</taxon>
        <taxon>Gesneriaceae</taxon>
        <taxon>Didymocarpoideae</taxon>
        <taxon>Trichosporeae</taxon>
        <taxon>Loxocarpinae</taxon>
        <taxon>Dorcoceras</taxon>
    </lineage>
</organism>
<gene>
    <name evidence="8" type="ORF">F511_28418</name>
</gene>
<proteinExistence type="predicted"/>
<keyword evidence="2" id="KW-0217">Developmental protein</keyword>
<protein>
    <submittedName>
        <fullName evidence="8">Protein RADIALIS-like 4</fullName>
    </submittedName>
</protein>
<dbReference type="GO" id="GO:0005634">
    <property type="term" value="C:nucleus"/>
    <property type="evidence" value="ECO:0007669"/>
    <property type="project" value="UniProtKB-SubCell"/>
</dbReference>
<evidence type="ECO:0000259" key="7">
    <source>
        <dbReference type="PROSITE" id="PS51293"/>
    </source>
</evidence>
<dbReference type="OrthoDB" id="118550at2759"/>
<dbReference type="PANTHER" id="PTHR43952:SF72">
    <property type="entry name" value="MYB-LIKE DOMAIN-CONTAINING PROTEIN"/>
    <property type="match status" value="1"/>
</dbReference>